<dbReference type="Gene3D" id="2.70.98.60">
    <property type="entry name" value="alpha-galactosidase from lactobacil brevis"/>
    <property type="match status" value="1"/>
</dbReference>
<dbReference type="EMBL" id="LJGU01000115">
    <property type="protein sequence ID" value="OEV03855.1"/>
    <property type="molecule type" value="Genomic_DNA"/>
</dbReference>
<keyword evidence="3" id="KW-0378">Hydrolase</keyword>
<gene>
    <name evidence="7" type="ORF">AN216_09350</name>
</gene>
<evidence type="ECO:0000256" key="3">
    <source>
        <dbReference type="ARBA" id="ARBA00022801"/>
    </source>
</evidence>
<dbReference type="PATRIC" id="fig|1075402.3.peg.5261"/>
<dbReference type="PANTHER" id="PTHR43053:SF3">
    <property type="entry name" value="ALPHA-GALACTOSIDASE C-RELATED"/>
    <property type="match status" value="1"/>
</dbReference>
<evidence type="ECO:0000259" key="5">
    <source>
        <dbReference type="Pfam" id="PF16874"/>
    </source>
</evidence>
<dbReference type="Gene3D" id="3.20.20.70">
    <property type="entry name" value="Aldolase class I"/>
    <property type="match status" value="1"/>
</dbReference>
<dbReference type="PANTHER" id="PTHR43053">
    <property type="entry name" value="GLYCOSIDASE FAMILY 31"/>
    <property type="match status" value="1"/>
</dbReference>
<evidence type="ECO:0000313" key="7">
    <source>
        <dbReference type="EMBL" id="OEV03855.1"/>
    </source>
</evidence>
<dbReference type="CDD" id="cd14791">
    <property type="entry name" value="GH36"/>
    <property type="match status" value="1"/>
</dbReference>
<dbReference type="InterPro" id="IPR050985">
    <property type="entry name" value="Alpha-glycosidase_related"/>
</dbReference>
<dbReference type="InterPro" id="IPR031705">
    <property type="entry name" value="Glyco_hydro_36_C"/>
</dbReference>
<dbReference type="RefSeq" id="WP_070196174.1">
    <property type="nucleotide sequence ID" value="NZ_LJGU01000115.1"/>
</dbReference>
<dbReference type="GO" id="GO:0004557">
    <property type="term" value="F:alpha-galactosidase activity"/>
    <property type="evidence" value="ECO:0007669"/>
    <property type="project" value="UniProtKB-EC"/>
</dbReference>
<dbReference type="GO" id="GO:0016052">
    <property type="term" value="P:carbohydrate catabolic process"/>
    <property type="evidence" value="ECO:0007669"/>
    <property type="project" value="InterPro"/>
</dbReference>
<feature type="domain" description="Glycosyl hydrolase family 36 C-terminal" evidence="5">
    <location>
        <begin position="617"/>
        <end position="699"/>
    </location>
</feature>
<evidence type="ECO:0000256" key="4">
    <source>
        <dbReference type="ARBA" id="ARBA00023295"/>
    </source>
</evidence>
<dbReference type="STRING" id="1075402.AN216_09350"/>
<dbReference type="InterPro" id="IPR013785">
    <property type="entry name" value="Aldolase_TIM"/>
</dbReference>
<dbReference type="InterPro" id="IPR038417">
    <property type="entry name" value="Alpga-gal_N_sf"/>
</dbReference>
<protein>
    <recommendedName>
        <fullName evidence="2">alpha-galactosidase</fullName>
        <ecNumber evidence="2">3.2.1.22</ecNumber>
    </recommendedName>
</protein>
<evidence type="ECO:0000313" key="8">
    <source>
        <dbReference type="Proteomes" id="UP000176101"/>
    </source>
</evidence>
<dbReference type="Proteomes" id="UP000176101">
    <property type="component" value="Unassembled WGS sequence"/>
</dbReference>
<feature type="domain" description="Glycosyl hydrolase family 36 N-terminal" evidence="6">
    <location>
        <begin position="24"/>
        <end position="257"/>
    </location>
</feature>
<name>A0A1E7KIX1_9ACTN</name>
<dbReference type="PROSITE" id="PS00512">
    <property type="entry name" value="ALPHA_GALACTOSIDASE"/>
    <property type="match status" value="1"/>
</dbReference>
<evidence type="ECO:0000259" key="6">
    <source>
        <dbReference type="Pfam" id="PF16875"/>
    </source>
</evidence>
<keyword evidence="4" id="KW-0326">Glycosidase</keyword>
<keyword evidence="8" id="KW-1185">Reference proteome</keyword>
<dbReference type="SUPFAM" id="SSF51445">
    <property type="entry name" value="(Trans)glycosidases"/>
    <property type="match status" value="1"/>
</dbReference>
<dbReference type="InterPro" id="IPR017853">
    <property type="entry name" value="GH"/>
</dbReference>
<comment type="catalytic activity">
    <reaction evidence="1">
        <text>Hydrolysis of terminal, non-reducing alpha-D-galactose residues in alpha-D-galactosides, including galactose oligosaccharides, galactomannans and galactolipids.</text>
        <dbReference type="EC" id="3.2.1.22"/>
    </reaction>
</comment>
<reference evidence="7 8" key="1">
    <citation type="journal article" date="2016" name="Front. Microbiol.">
        <title>Comparative Genomics Analysis of Streptomyces Species Reveals Their Adaptation to the Marine Environment and Their Diversity at the Genomic Level.</title>
        <authorList>
            <person name="Tian X."/>
            <person name="Zhang Z."/>
            <person name="Yang T."/>
            <person name="Chen M."/>
            <person name="Li J."/>
            <person name="Chen F."/>
            <person name="Yang J."/>
            <person name="Li W."/>
            <person name="Zhang B."/>
            <person name="Zhang Z."/>
            <person name="Wu J."/>
            <person name="Zhang C."/>
            <person name="Long L."/>
            <person name="Xiao J."/>
        </authorList>
    </citation>
    <scope>NUCLEOTIDE SEQUENCE [LARGE SCALE GENOMIC DNA]</scope>
    <source>
        <strain evidence="7 8">SCSIO 02100</strain>
    </source>
</reference>
<dbReference type="OrthoDB" id="9758822at2"/>
<evidence type="ECO:0000256" key="2">
    <source>
        <dbReference type="ARBA" id="ARBA00012755"/>
    </source>
</evidence>
<dbReference type="InterPro" id="IPR013780">
    <property type="entry name" value="Glyco_hydro_b"/>
</dbReference>
<dbReference type="PRINTS" id="PR00743">
    <property type="entry name" value="GLHYDRLASE36"/>
</dbReference>
<evidence type="ECO:0000256" key="1">
    <source>
        <dbReference type="ARBA" id="ARBA00001255"/>
    </source>
</evidence>
<dbReference type="FunFam" id="3.20.20.70:FF:000118">
    <property type="entry name" value="Alpha-galactosidase"/>
    <property type="match status" value="1"/>
</dbReference>
<proteinExistence type="predicted"/>
<dbReference type="InterPro" id="IPR031704">
    <property type="entry name" value="Glyco_hydro_36_N"/>
</dbReference>
<sequence length="724" mass="79298">MQSTDFPHVGNGAVSLLLDARGPGLPSVLHWGAPLSASELDQAPELARALDRPVPSGGPDTAVTVGTLPEHAAGFPGRPGLRGHRQDGAGWAPVFTRTELRQESAGSLVVTARDVEAGLTLVSETELDDSGLLRLRHRLRNDGPGPYTVDALEGTLPLPAQATELLDFTGRHCRERQPQRRRLHDGTWLRESRRGKPGLDATLGLLAGTTDFGFRHGEVWALHVAWSGNHVAYTQRLPEGHTLLGGGELLLPGEITLDPGAEYATPWLCAAYSERGIDGVSAAFHGWLRALHRQGGRLAGPVTLNTWEAVYFDHDLDRLRTLADTAARCGVERFVLDDGWFRGRRNDRAGLGDWYVDEDVWPDGLGPLIDHVRGLGMEFGLWVEPEMISPDSELCRAHPEWLLAPEHRAAPPARHQQVLDVARPEAYAYLLERLDTLLTRYPIGALKWDHNRDLVAAQHAGRAGVHAQTRAVYELLDTLRQRHPRVSVESCASGGGRVDLGILERTDRVWASDCNDALERQAIQRWTGVFVPPEMLGAHVGPTRAHTTGRRHGLGFRAATALFGHMGAEWDIERGASEPQRERLAAAFALYKRHRELLHGGAVVHADHPDPAAWVHGVVARDGGSALFCYAQLAMSDHAVPPRVRLPGLDPAGRYQVRLEHPAGAPRKRGREVPEWWAAGGTVLSGRLLERVGVQAPVTDPEDAWLLSLERLDGRDESFGEVPD</sequence>
<accession>A0A1E7KIX1</accession>
<dbReference type="InterPro" id="IPR002252">
    <property type="entry name" value="Glyco_hydro_36"/>
</dbReference>
<comment type="caution">
    <text evidence="7">The sequence shown here is derived from an EMBL/GenBank/DDBJ whole genome shotgun (WGS) entry which is preliminary data.</text>
</comment>
<dbReference type="Pfam" id="PF02065">
    <property type="entry name" value="Melibiase"/>
    <property type="match status" value="1"/>
</dbReference>
<dbReference type="EC" id="3.2.1.22" evidence="2"/>
<dbReference type="InterPro" id="IPR000111">
    <property type="entry name" value="Glyco_hydro_27/36_CS"/>
</dbReference>
<dbReference type="Pfam" id="PF16875">
    <property type="entry name" value="Glyco_hydro_36N"/>
    <property type="match status" value="1"/>
</dbReference>
<organism evidence="7 8">
    <name type="scientific">Streptomyces oceani</name>
    <dbReference type="NCBI Taxonomy" id="1075402"/>
    <lineage>
        <taxon>Bacteria</taxon>
        <taxon>Bacillati</taxon>
        <taxon>Actinomycetota</taxon>
        <taxon>Actinomycetes</taxon>
        <taxon>Kitasatosporales</taxon>
        <taxon>Streptomycetaceae</taxon>
        <taxon>Streptomyces</taxon>
    </lineage>
</organism>
<dbReference type="AlphaFoldDB" id="A0A1E7KIX1"/>
<dbReference type="Gene3D" id="2.60.40.1180">
    <property type="entry name" value="Golgi alpha-mannosidase II"/>
    <property type="match status" value="1"/>
</dbReference>
<dbReference type="Pfam" id="PF16874">
    <property type="entry name" value="Glyco_hydro_36C"/>
    <property type="match status" value="1"/>
</dbReference>